<evidence type="ECO:0000256" key="4">
    <source>
        <dbReference type="ARBA" id="ARBA00023014"/>
    </source>
</evidence>
<dbReference type="InterPro" id="IPR036922">
    <property type="entry name" value="Rieske_2Fe-2S_sf"/>
</dbReference>
<gene>
    <name evidence="6" type="ORF">ENM11_07880</name>
</gene>
<evidence type="ECO:0000256" key="3">
    <source>
        <dbReference type="ARBA" id="ARBA00023004"/>
    </source>
</evidence>
<protein>
    <recommendedName>
        <fullName evidence="5">Rieske domain-containing protein</fullName>
    </recommendedName>
</protein>
<dbReference type="GO" id="GO:0051537">
    <property type="term" value="F:2 iron, 2 sulfur cluster binding"/>
    <property type="evidence" value="ECO:0007669"/>
    <property type="project" value="UniProtKB-KW"/>
</dbReference>
<evidence type="ECO:0000256" key="2">
    <source>
        <dbReference type="ARBA" id="ARBA00022723"/>
    </source>
</evidence>
<name>A0A7C5L8B8_CALS0</name>
<feature type="domain" description="Rieske" evidence="5">
    <location>
        <begin position="213"/>
        <end position="313"/>
    </location>
</feature>
<dbReference type="Gene3D" id="2.102.10.10">
    <property type="entry name" value="Rieske [2Fe-2S] iron-sulphur domain"/>
    <property type="match status" value="1"/>
</dbReference>
<dbReference type="Pfam" id="PF00355">
    <property type="entry name" value="Rieske"/>
    <property type="match status" value="1"/>
</dbReference>
<sequence length="318" mass="36441">MSYLFERLKEIKAWDFEPVIWNACCTVLKSRDEKLSRNYLDNLLTMLDFTIYGLSEASAESEEIASDPYLYHTLGVMLTYLTRSRRQFLNIIETTTGYRPKLVERAYKAFRECVANAEGMADILAATKLCYRLLVTAARAGIFYSNNQRLREVLLTLTATEYDFNTYMDDFIGKYRRDPDVVEPSNYLAGVVLELCMKRFPKEAVEETPPSRWVEACDVKILEELGKRLVIVDGWLELLIVRTMGRTFAVENMCTHEGGFLSDGFVETYSVSCIDHLAKFDVRTGRVLTHPHHGRARPLATFPTKIEDGRVLVGLYTS</sequence>
<keyword evidence="4" id="KW-0411">Iron-sulfur</keyword>
<dbReference type="AlphaFoldDB" id="A0A7C5L8B8"/>
<dbReference type="SUPFAM" id="SSF50022">
    <property type="entry name" value="ISP domain"/>
    <property type="match status" value="1"/>
</dbReference>
<evidence type="ECO:0000313" key="6">
    <source>
        <dbReference type="EMBL" id="HHK69045.1"/>
    </source>
</evidence>
<evidence type="ECO:0000259" key="5">
    <source>
        <dbReference type="PROSITE" id="PS51296"/>
    </source>
</evidence>
<comment type="caution">
    <text evidence="6">The sequence shown here is derived from an EMBL/GenBank/DDBJ whole genome shotgun (WGS) entry which is preliminary data.</text>
</comment>
<dbReference type="PROSITE" id="PS51296">
    <property type="entry name" value="RIESKE"/>
    <property type="match status" value="1"/>
</dbReference>
<accession>A0A7C5L8B8</accession>
<organism evidence="6">
    <name type="scientific">Caldiarchaeum subterraneum</name>
    <dbReference type="NCBI Taxonomy" id="311458"/>
    <lineage>
        <taxon>Archaea</taxon>
        <taxon>Nitrososphaerota</taxon>
        <taxon>Candidatus Caldarchaeales</taxon>
        <taxon>Candidatus Caldarchaeaceae</taxon>
        <taxon>Candidatus Caldarchaeum</taxon>
    </lineage>
</organism>
<keyword evidence="3" id="KW-0408">Iron</keyword>
<keyword evidence="1" id="KW-0001">2Fe-2S</keyword>
<dbReference type="InterPro" id="IPR017941">
    <property type="entry name" value="Rieske_2Fe-2S"/>
</dbReference>
<dbReference type="EMBL" id="DRWN01000066">
    <property type="protein sequence ID" value="HHK69045.1"/>
    <property type="molecule type" value="Genomic_DNA"/>
</dbReference>
<evidence type="ECO:0000256" key="1">
    <source>
        <dbReference type="ARBA" id="ARBA00022714"/>
    </source>
</evidence>
<reference evidence="6" key="1">
    <citation type="journal article" date="2020" name="mSystems">
        <title>Genome- and Community-Level Interaction Insights into Carbon Utilization and Element Cycling Functions of Hydrothermarchaeota in Hydrothermal Sediment.</title>
        <authorList>
            <person name="Zhou Z."/>
            <person name="Liu Y."/>
            <person name="Xu W."/>
            <person name="Pan J."/>
            <person name="Luo Z.H."/>
            <person name="Li M."/>
        </authorList>
    </citation>
    <scope>NUCLEOTIDE SEQUENCE [LARGE SCALE GENOMIC DNA]</scope>
    <source>
        <strain evidence="6">SpSt-1056</strain>
    </source>
</reference>
<proteinExistence type="predicted"/>
<dbReference type="GO" id="GO:0046872">
    <property type="term" value="F:metal ion binding"/>
    <property type="evidence" value="ECO:0007669"/>
    <property type="project" value="UniProtKB-KW"/>
</dbReference>
<keyword evidence="2" id="KW-0479">Metal-binding</keyword>